<evidence type="ECO:0000256" key="5">
    <source>
        <dbReference type="SAM" id="Phobius"/>
    </source>
</evidence>
<evidence type="ECO:0000256" key="1">
    <source>
        <dbReference type="ARBA" id="ARBA00006484"/>
    </source>
</evidence>
<keyword evidence="3" id="KW-0560">Oxidoreductase</keyword>
<dbReference type="SUPFAM" id="SSF51735">
    <property type="entry name" value="NAD(P)-binding Rossmann-fold domains"/>
    <property type="match status" value="1"/>
</dbReference>
<keyword evidence="7" id="KW-1185">Reference proteome</keyword>
<feature type="transmembrane region" description="Helical" evidence="5">
    <location>
        <begin position="12"/>
        <end position="31"/>
    </location>
</feature>
<keyword evidence="5" id="KW-0812">Transmembrane</keyword>
<name>A0AAW1DEB2_9HEMI</name>
<organism evidence="6 7">
    <name type="scientific">Rhynocoris fuscipes</name>
    <dbReference type="NCBI Taxonomy" id="488301"/>
    <lineage>
        <taxon>Eukaryota</taxon>
        <taxon>Metazoa</taxon>
        <taxon>Ecdysozoa</taxon>
        <taxon>Arthropoda</taxon>
        <taxon>Hexapoda</taxon>
        <taxon>Insecta</taxon>
        <taxon>Pterygota</taxon>
        <taxon>Neoptera</taxon>
        <taxon>Paraneoptera</taxon>
        <taxon>Hemiptera</taxon>
        <taxon>Heteroptera</taxon>
        <taxon>Panheteroptera</taxon>
        <taxon>Cimicomorpha</taxon>
        <taxon>Reduviidae</taxon>
        <taxon>Harpactorinae</taxon>
        <taxon>Harpactorini</taxon>
        <taxon>Rhynocoris</taxon>
    </lineage>
</organism>
<dbReference type="PRINTS" id="PR00081">
    <property type="entry name" value="GDHRDH"/>
</dbReference>
<dbReference type="EMBL" id="JAPXFL010000003">
    <property type="protein sequence ID" value="KAK9509329.1"/>
    <property type="molecule type" value="Genomic_DNA"/>
</dbReference>
<dbReference type="Gene3D" id="3.40.50.720">
    <property type="entry name" value="NAD(P)-binding Rossmann-like Domain"/>
    <property type="match status" value="1"/>
</dbReference>
<dbReference type="InterPro" id="IPR036291">
    <property type="entry name" value="NAD(P)-bd_dom_sf"/>
</dbReference>
<evidence type="ECO:0000313" key="6">
    <source>
        <dbReference type="EMBL" id="KAK9509329.1"/>
    </source>
</evidence>
<evidence type="ECO:0000313" key="7">
    <source>
        <dbReference type="Proteomes" id="UP001461498"/>
    </source>
</evidence>
<gene>
    <name evidence="6" type="ORF">O3M35_006670</name>
</gene>
<sequence length="313" mass="35423">MSDIDNDSSFVYYIYNFCAIYVLLKILYQLCRLTDLYILPKFRQPKDFKSYGQWAVITGSTDGIGKEFAKELASKGVDIYLISRNEQKLQNTAKEIEESFGVKTKYIVADFTDITIYNNIKKDLADIDIGILVNNVGMVTEELEAFSYHSDQLIKNYINVNIASALMMTSVIIPSMISKKKGLIVNISSVSEKMIYPYGAMYISTKAGLSKFGECLSYELSKHNVEVKTLIPGHVSTTLVTHFSNLMKVLSYIPLDLMPSAKIYVQSAIKNLSSISNTSCGYFYHELELMCIKILPVRVLEIIMNYLHGIKKM</sequence>
<dbReference type="PIRSF" id="PIRSF000126">
    <property type="entry name" value="11-beta-HSD1"/>
    <property type="match status" value="1"/>
</dbReference>
<protein>
    <submittedName>
        <fullName evidence="6">Uncharacterized protein</fullName>
    </submittedName>
</protein>
<dbReference type="InterPro" id="IPR002347">
    <property type="entry name" value="SDR_fam"/>
</dbReference>
<dbReference type="PRINTS" id="PR00080">
    <property type="entry name" value="SDRFAMILY"/>
</dbReference>
<comment type="caution">
    <text evidence="6">The sequence shown here is derived from an EMBL/GenBank/DDBJ whole genome shotgun (WGS) entry which is preliminary data.</text>
</comment>
<feature type="transmembrane region" description="Helical" evidence="5">
    <location>
        <begin position="157"/>
        <end position="177"/>
    </location>
</feature>
<keyword evidence="5" id="KW-0472">Membrane</keyword>
<dbReference type="PANTHER" id="PTHR43899">
    <property type="entry name" value="RH59310P"/>
    <property type="match status" value="1"/>
</dbReference>
<keyword evidence="5" id="KW-1133">Transmembrane helix</keyword>
<proteinExistence type="inferred from homology"/>
<dbReference type="FunFam" id="3.40.50.720:FF:000137">
    <property type="entry name" value="Hydroxysteroid (17-beta) dehydrogenase 3"/>
    <property type="match status" value="1"/>
</dbReference>
<dbReference type="GO" id="GO:0016491">
    <property type="term" value="F:oxidoreductase activity"/>
    <property type="evidence" value="ECO:0007669"/>
    <property type="project" value="UniProtKB-KW"/>
</dbReference>
<dbReference type="Pfam" id="PF00106">
    <property type="entry name" value="adh_short"/>
    <property type="match status" value="1"/>
</dbReference>
<dbReference type="InterPro" id="IPR051019">
    <property type="entry name" value="VLCFA-Steroid_DH"/>
</dbReference>
<dbReference type="Proteomes" id="UP001461498">
    <property type="component" value="Unassembled WGS sequence"/>
</dbReference>
<keyword evidence="2" id="KW-0521">NADP</keyword>
<evidence type="ECO:0000256" key="3">
    <source>
        <dbReference type="ARBA" id="ARBA00023002"/>
    </source>
</evidence>
<reference evidence="6 7" key="1">
    <citation type="submission" date="2022-12" db="EMBL/GenBank/DDBJ databases">
        <title>Chromosome-level genome assembly of true bugs.</title>
        <authorList>
            <person name="Ma L."/>
            <person name="Li H."/>
        </authorList>
    </citation>
    <scope>NUCLEOTIDE SEQUENCE [LARGE SCALE GENOMIC DNA]</scope>
    <source>
        <strain evidence="6">Lab_2022b</strain>
    </source>
</reference>
<dbReference type="CDD" id="cd05356">
    <property type="entry name" value="17beta-HSD1_like_SDR_c"/>
    <property type="match status" value="1"/>
</dbReference>
<comment type="similarity">
    <text evidence="1 4">Belongs to the short-chain dehydrogenases/reductases (SDR) family.</text>
</comment>
<dbReference type="PANTHER" id="PTHR43899:SF13">
    <property type="entry name" value="RH59310P"/>
    <property type="match status" value="1"/>
</dbReference>
<evidence type="ECO:0000256" key="2">
    <source>
        <dbReference type="ARBA" id="ARBA00022857"/>
    </source>
</evidence>
<dbReference type="AlphaFoldDB" id="A0AAW1DEB2"/>
<evidence type="ECO:0000256" key="4">
    <source>
        <dbReference type="RuleBase" id="RU000363"/>
    </source>
</evidence>
<dbReference type="GO" id="GO:0005783">
    <property type="term" value="C:endoplasmic reticulum"/>
    <property type="evidence" value="ECO:0007669"/>
    <property type="project" value="TreeGrafter"/>
</dbReference>
<accession>A0AAW1DEB2</accession>